<dbReference type="AlphaFoldDB" id="A0A1W0WFR2"/>
<dbReference type="Proteomes" id="UP000192578">
    <property type="component" value="Unassembled WGS sequence"/>
</dbReference>
<gene>
    <name evidence="2" type="ORF">BV898_11799</name>
</gene>
<keyword evidence="3" id="KW-1185">Reference proteome</keyword>
<keyword evidence="1" id="KW-0472">Membrane</keyword>
<dbReference type="EMBL" id="MTYJ01000112">
    <property type="protein sequence ID" value="OQV14028.1"/>
    <property type="molecule type" value="Genomic_DNA"/>
</dbReference>
<protein>
    <submittedName>
        <fullName evidence="2">Uncharacterized protein</fullName>
    </submittedName>
</protein>
<keyword evidence="1" id="KW-1133">Transmembrane helix</keyword>
<accession>A0A1W0WFR2</accession>
<evidence type="ECO:0000313" key="3">
    <source>
        <dbReference type="Proteomes" id="UP000192578"/>
    </source>
</evidence>
<feature type="transmembrane region" description="Helical" evidence="1">
    <location>
        <begin position="12"/>
        <end position="30"/>
    </location>
</feature>
<evidence type="ECO:0000313" key="2">
    <source>
        <dbReference type="EMBL" id="OQV14028.1"/>
    </source>
</evidence>
<comment type="caution">
    <text evidence="2">The sequence shown here is derived from an EMBL/GenBank/DDBJ whole genome shotgun (WGS) entry which is preliminary data.</text>
</comment>
<organism evidence="2 3">
    <name type="scientific">Hypsibius exemplaris</name>
    <name type="common">Freshwater tardigrade</name>
    <dbReference type="NCBI Taxonomy" id="2072580"/>
    <lineage>
        <taxon>Eukaryota</taxon>
        <taxon>Metazoa</taxon>
        <taxon>Ecdysozoa</taxon>
        <taxon>Tardigrada</taxon>
        <taxon>Eutardigrada</taxon>
        <taxon>Parachela</taxon>
        <taxon>Hypsibioidea</taxon>
        <taxon>Hypsibiidae</taxon>
        <taxon>Hypsibius</taxon>
    </lineage>
</organism>
<feature type="transmembrane region" description="Helical" evidence="1">
    <location>
        <begin position="51"/>
        <end position="72"/>
    </location>
</feature>
<evidence type="ECO:0000256" key="1">
    <source>
        <dbReference type="SAM" id="Phobius"/>
    </source>
</evidence>
<reference evidence="3" key="1">
    <citation type="submission" date="2017-01" db="EMBL/GenBank/DDBJ databases">
        <title>Comparative genomics of anhydrobiosis in the tardigrade Hypsibius dujardini.</title>
        <authorList>
            <person name="Yoshida Y."/>
            <person name="Koutsovoulos G."/>
            <person name="Laetsch D."/>
            <person name="Stevens L."/>
            <person name="Kumar S."/>
            <person name="Horikawa D."/>
            <person name="Ishino K."/>
            <person name="Komine S."/>
            <person name="Tomita M."/>
            <person name="Blaxter M."/>
            <person name="Arakawa K."/>
        </authorList>
    </citation>
    <scope>NUCLEOTIDE SEQUENCE [LARGE SCALE GENOMIC DNA]</scope>
    <source>
        <strain evidence="3">Z151</strain>
    </source>
</reference>
<keyword evidence="1" id="KW-0812">Transmembrane</keyword>
<dbReference type="OrthoDB" id="10366720at2759"/>
<sequence length="140" mass="15523">MTQEPRQHNRPILSTCFVLLVIVTGFCSSADKVKAHKSPQQAGKNTSTVKLVLLKVTAAIFGTVAVIIILYVTRSKWCCIEACRGQGFLKNQIKTQIDAYMPGMRVNDDTGKTEYYEPTEEEMAALGSVLHVIKEMAETK</sequence>
<name>A0A1W0WFR2_HYPEX</name>
<proteinExistence type="predicted"/>